<dbReference type="InterPro" id="IPR023203">
    <property type="entry name" value="TTHA0068_sf"/>
</dbReference>
<dbReference type="AlphaFoldDB" id="A0A7I7R0E0"/>
<dbReference type="RefSeq" id="WP_163801134.1">
    <property type="nucleotide sequence ID" value="NZ_AP022588.1"/>
</dbReference>
<evidence type="ECO:0000313" key="3">
    <source>
        <dbReference type="Proteomes" id="UP000467193"/>
    </source>
</evidence>
<evidence type="ECO:0008006" key="4">
    <source>
        <dbReference type="Google" id="ProtNLM"/>
    </source>
</evidence>
<dbReference type="PANTHER" id="PTHR34796">
    <property type="entry name" value="EXPRESSED PROTEIN"/>
    <property type="match status" value="1"/>
</dbReference>
<organism evidence="2 3">
    <name type="scientific">Mycolicibacterium sediminis</name>
    <dbReference type="NCBI Taxonomy" id="1286180"/>
    <lineage>
        <taxon>Bacteria</taxon>
        <taxon>Bacillati</taxon>
        <taxon>Actinomycetota</taxon>
        <taxon>Actinomycetes</taxon>
        <taxon>Mycobacteriales</taxon>
        <taxon>Mycobacteriaceae</taxon>
        <taxon>Mycolicibacterium</taxon>
    </lineage>
</organism>
<proteinExistence type="predicted"/>
<feature type="compositionally biased region" description="Basic and acidic residues" evidence="1">
    <location>
        <begin position="35"/>
        <end position="45"/>
    </location>
</feature>
<dbReference type="PANTHER" id="PTHR34796:SF1">
    <property type="entry name" value="EXPRESSED PROTEIN"/>
    <property type="match status" value="1"/>
</dbReference>
<evidence type="ECO:0000256" key="1">
    <source>
        <dbReference type="SAM" id="MobiDB-lite"/>
    </source>
</evidence>
<dbReference type="InterPro" id="IPR005500">
    <property type="entry name" value="DUF309"/>
</dbReference>
<dbReference type="SUPFAM" id="SSF140663">
    <property type="entry name" value="TTHA0068-like"/>
    <property type="match status" value="1"/>
</dbReference>
<accession>A0A7I7R0E0</accession>
<gene>
    <name evidence="2" type="ORF">MSEDJ_57830</name>
</gene>
<name>A0A7I7R0E0_9MYCO</name>
<feature type="region of interest" description="Disordered" evidence="1">
    <location>
        <begin position="1"/>
        <end position="45"/>
    </location>
</feature>
<dbReference type="Pfam" id="PF03745">
    <property type="entry name" value="DUF309"/>
    <property type="match status" value="1"/>
</dbReference>
<sequence>MTERDRDDEGRALNARPRDALGRPLPRGAQGVPRIPDDPDPDPRRTLATAQRLLDDGNAFHAHDVLEAAWKAATDDERWLWRGLAQLAVGLTHAQRGNRRGAAALLRRGAEGIDRGDVPHGVDAEGLIARARALADDLDDGRDPPPGTLRLTLIKSA</sequence>
<protein>
    <recommendedName>
        <fullName evidence="4">DUF309 domain-containing protein</fullName>
    </recommendedName>
</protein>
<dbReference type="EMBL" id="AP022588">
    <property type="protein sequence ID" value="BBY31687.1"/>
    <property type="molecule type" value="Genomic_DNA"/>
</dbReference>
<keyword evidence="3" id="KW-1185">Reference proteome</keyword>
<dbReference type="Gene3D" id="1.10.3450.10">
    <property type="entry name" value="TTHA0068-like"/>
    <property type="match status" value="1"/>
</dbReference>
<evidence type="ECO:0000313" key="2">
    <source>
        <dbReference type="EMBL" id="BBY31687.1"/>
    </source>
</evidence>
<dbReference type="Proteomes" id="UP000467193">
    <property type="component" value="Chromosome"/>
</dbReference>
<feature type="compositionally biased region" description="Basic and acidic residues" evidence="1">
    <location>
        <begin position="1"/>
        <end position="21"/>
    </location>
</feature>
<dbReference type="KEGG" id="msei:MSEDJ_57830"/>
<reference evidence="2 3" key="1">
    <citation type="journal article" date="2019" name="Emerg. Microbes Infect.">
        <title>Comprehensive subspecies identification of 175 nontuberculous mycobacteria species based on 7547 genomic profiles.</title>
        <authorList>
            <person name="Matsumoto Y."/>
            <person name="Kinjo T."/>
            <person name="Motooka D."/>
            <person name="Nabeya D."/>
            <person name="Jung N."/>
            <person name="Uechi K."/>
            <person name="Horii T."/>
            <person name="Iida T."/>
            <person name="Fujita J."/>
            <person name="Nakamura S."/>
        </authorList>
    </citation>
    <scope>NUCLEOTIDE SEQUENCE [LARGE SCALE GENOMIC DNA]</scope>
    <source>
        <strain evidence="2 3">JCM 17899</strain>
    </source>
</reference>